<evidence type="ECO:0000256" key="6">
    <source>
        <dbReference type="ARBA" id="ARBA00022898"/>
    </source>
</evidence>
<dbReference type="PANTHER" id="PTHR11879:SF37">
    <property type="entry name" value="AROMATIC-AMINO-ACID AMINOTRANSFERASE"/>
    <property type="match status" value="1"/>
</dbReference>
<dbReference type="InterPro" id="IPR015424">
    <property type="entry name" value="PyrdxlP-dep_Trfase"/>
</dbReference>
<evidence type="ECO:0000256" key="4">
    <source>
        <dbReference type="ARBA" id="ARBA00022576"/>
    </source>
</evidence>
<evidence type="ECO:0000313" key="10">
    <source>
        <dbReference type="Proteomes" id="UP000185766"/>
    </source>
</evidence>
<dbReference type="Gene3D" id="3.40.640.10">
    <property type="entry name" value="Type I PLP-dependent aspartate aminotransferase-like (Major domain)"/>
    <property type="match status" value="1"/>
</dbReference>
<name>A0A1H7GVE4_9GAMM</name>
<dbReference type="PANTHER" id="PTHR11879">
    <property type="entry name" value="ASPARTATE AMINOTRANSFERASE"/>
    <property type="match status" value="1"/>
</dbReference>
<evidence type="ECO:0000259" key="8">
    <source>
        <dbReference type="Pfam" id="PF00155"/>
    </source>
</evidence>
<dbReference type="InterPro" id="IPR004838">
    <property type="entry name" value="NHTrfase_class1_PyrdxlP-BS"/>
</dbReference>
<dbReference type="GO" id="GO:0042802">
    <property type="term" value="F:identical protein binding"/>
    <property type="evidence" value="ECO:0007669"/>
    <property type="project" value="TreeGrafter"/>
</dbReference>
<evidence type="ECO:0000256" key="7">
    <source>
        <dbReference type="RuleBase" id="RU000481"/>
    </source>
</evidence>
<dbReference type="InterPro" id="IPR004839">
    <property type="entry name" value="Aminotransferase_I/II_large"/>
</dbReference>
<dbReference type="FunFam" id="3.40.640.10:FF:000015">
    <property type="entry name" value="Aspartate aminotransferase"/>
    <property type="match status" value="1"/>
</dbReference>
<dbReference type="FunFam" id="3.90.1150.10:FF:000001">
    <property type="entry name" value="Aspartate aminotransferase"/>
    <property type="match status" value="1"/>
</dbReference>
<dbReference type="SUPFAM" id="SSF53383">
    <property type="entry name" value="PLP-dependent transferases"/>
    <property type="match status" value="1"/>
</dbReference>
<protein>
    <recommendedName>
        <fullName evidence="7">Aminotransferase</fullName>
        <ecNumber evidence="7">2.6.1.-</ecNumber>
    </recommendedName>
</protein>
<keyword evidence="5 7" id="KW-0808">Transferase</keyword>
<evidence type="ECO:0000256" key="1">
    <source>
        <dbReference type="ARBA" id="ARBA00001933"/>
    </source>
</evidence>
<feature type="domain" description="Aminotransferase class I/classII large" evidence="8">
    <location>
        <begin position="29"/>
        <end position="394"/>
    </location>
</feature>
<dbReference type="GO" id="GO:0005829">
    <property type="term" value="C:cytosol"/>
    <property type="evidence" value="ECO:0007669"/>
    <property type="project" value="TreeGrafter"/>
</dbReference>
<dbReference type="Gene3D" id="3.90.1150.10">
    <property type="entry name" value="Aspartate Aminotransferase, domain 1"/>
    <property type="match status" value="1"/>
</dbReference>
<dbReference type="InterPro" id="IPR015422">
    <property type="entry name" value="PyrdxlP-dep_Trfase_small"/>
</dbReference>
<dbReference type="CDD" id="cd00609">
    <property type="entry name" value="AAT_like"/>
    <property type="match status" value="1"/>
</dbReference>
<dbReference type="STRING" id="1429083.GCA_001885685_01445"/>
<keyword evidence="10" id="KW-1185">Reference proteome</keyword>
<comment type="similarity">
    <text evidence="2 7">Belongs to the class-I pyridoxal-phosphate-dependent aminotransferase family.</text>
</comment>
<evidence type="ECO:0000256" key="3">
    <source>
        <dbReference type="ARBA" id="ARBA00011738"/>
    </source>
</evidence>
<comment type="cofactor">
    <cofactor evidence="1 7">
        <name>pyridoxal 5'-phosphate</name>
        <dbReference type="ChEBI" id="CHEBI:597326"/>
    </cofactor>
</comment>
<dbReference type="InterPro" id="IPR000796">
    <property type="entry name" value="Asp_trans"/>
</dbReference>
<organism evidence="9 10">
    <name type="scientific">Atopomonas hussainii</name>
    <dbReference type="NCBI Taxonomy" id="1429083"/>
    <lineage>
        <taxon>Bacteria</taxon>
        <taxon>Pseudomonadati</taxon>
        <taxon>Pseudomonadota</taxon>
        <taxon>Gammaproteobacteria</taxon>
        <taxon>Pseudomonadales</taxon>
        <taxon>Pseudomonadaceae</taxon>
        <taxon>Atopomonas</taxon>
    </lineage>
</organism>
<dbReference type="RefSeq" id="WP_074864780.1">
    <property type="nucleotide sequence ID" value="NZ_FOAS01000002.1"/>
</dbReference>
<evidence type="ECO:0000256" key="5">
    <source>
        <dbReference type="ARBA" id="ARBA00022679"/>
    </source>
</evidence>
<dbReference type="EMBL" id="FOAS01000002">
    <property type="protein sequence ID" value="SEK41969.1"/>
    <property type="molecule type" value="Genomic_DNA"/>
</dbReference>
<dbReference type="EC" id="2.6.1.-" evidence="7"/>
<keyword evidence="4 7" id="KW-0032">Aminotransferase</keyword>
<dbReference type="NCBIfam" id="NF006719">
    <property type="entry name" value="PRK09257.1"/>
    <property type="match status" value="1"/>
</dbReference>
<keyword evidence="6" id="KW-0663">Pyridoxal phosphate</keyword>
<dbReference type="GO" id="GO:0033585">
    <property type="term" value="P:L-phenylalanine biosynthetic process from chorismate via phenylpyruvate"/>
    <property type="evidence" value="ECO:0007669"/>
    <property type="project" value="TreeGrafter"/>
</dbReference>
<gene>
    <name evidence="9" type="ORF">SAMN05216214_102198</name>
</gene>
<reference evidence="9 10" key="1">
    <citation type="submission" date="2016-10" db="EMBL/GenBank/DDBJ databases">
        <authorList>
            <person name="de Groot N.N."/>
        </authorList>
    </citation>
    <scope>NUCLEOTIDE SEQUENCE [LARGE SCALE GENOMIC DNA]</scope>
    <source>
        <strain evidence="9 10">JCM 19513</strain>
    </source>
</reference>
<dbReference type="GO" id="GO:0004838">
    <property type="term" value="F:L-tyrosine-2-oxoglutarate transaminase activity"/>
    <property type="evidence" value="ECO:0007669"/>
    <property type="project" value="TreeGrafter"/>
</dbReference>
<dbReference type="PROSITE" id="PS00105">
    <property type="entry name" value="AA_TRANSFER_CLASS_1"/>
    <property type="match status" value="1"/>
</dbReference>
<dbReference type="AlphaFoldDB" id="A0A1H7GVE4"/>
<dbReference type="GO" id="GO:0030170">
    <property type="term" value="F:pyridoxal phosphate binding"/>
    <property type="evidence" value="ECO:0007669"/>
    <property type="project" value="InterPro"/>
</dbReference>
<sequence>MSLFSAIEMAPRDPILGLNEAFNADPRDTKVNLGVGVYYTEEGRIPLLKAVEEAEKARLAAKAPRGYLPIEGIAAYDRSVQELLFGADSALLAEGRVVTAQALGGTGALNIGALFIQRLLNGRVVAISNPSWENHQALFQNAGFEVKNYRYYDAASHGVDIAGMLDDLRALPAGAVVLLHACCHNPTGVDLNAGQWQQVLEVIRERNLLPFLDIAYQGFGAGIHEDAHAVRLFADSGLPFFIASSFSKSFSLYGERVGALSIVTANREEAGRVLSQLKRVIRTSYSNPPTHGASVVAAVLQSPELRALWEAELGEMRQRIRGMREAMVQQLAELAPQRDFSFVAQQNGMFSYSGLTAAQVDRLKDEFGIYAVSTGRICVAALNQKNLGAVVNAIARVI</sequence>
<dbReference type="Proteomes" id="UP000185766">
    <property type="component" value="Unassembled WGS sequence"/>
</dbReference>
<accession>A0A1H7GVE4</accession>
<dbReference type="InterPro" id="IPR015421">
    <property type="entry name" value="PyrdxlP-dep_Trfase_major"/>
</dbReference>
<comment type="subunit">
    <text evidence="3">Homodimer.</text>
</comment>
<dbReference type="PRINTS" id="PR00799">
    <property type="entry name" value="TRANSAMINASE"/>
</dbReference>
<evidence type="ECO:0000313" key="9">
    <source>
        <dbReference type="EMBL" id="SEK41969.1"/>
    </source>
</evidence>
<dbReference type="Pfam" id="PF00155">
    <property type="entry name" value="Aminotran_1_2"/>
    <property type="match status" value="1"/>
</dbReference>
<proteinExistence type="inferred from homology"/>
<evidence type="ECO:0000256" key="2">
    <source>
        <dbReference type="ARBA" id="ARBA00007441"/>
    </source>
</evidence>